<evidence type="ECO:0000313" key="3">
    <source>
        <dbReference type="Proteomes" id="UP001165667"/>
    </source>
</evidence>
<evidence type="ECO:0000256" key="1">
    <source>
        <dbReference type="SAM" id="MobiDB-lite"/>
    </source>
</evidence>
<keyword evidence="3" id="KW-1185">Reference proteome</keyword>
<proteinExistence type="predicted"/>
<gene>
    <name evidence="2" type="ORF">M8523_28655</name>
</gene>
<evidence type="ECO:0008006" key="4">
    <source>
        <dbReference type="Google" id="ProtNLM"/>
    </source>
</evidence>
<name>A0AA42CLV8_9HYPH</name>
<accession>A0AA42CLV8</accession>
<dbReference type="AlphaFoldDB" id="A0AA42CLV8"/>
<reference evidence="2" key="1">
    <citation type="submission" date="2022-05" db="EMBL/GenBank/DDBJ databases">
        <authorList>
            <person name="Pankratov T."/>
        </authorList>
    </citation>
    <scope>NUCLEOTIDE SEQUENCE</scope>
    <source>
        <strain evidence="2">BP6-180914</strain>
    </source>
</reference>
<dbReference type="EMBL" id="JAMOIM010000036">
    <property type="protein sequence ID" value="MCW6511928.1"/>
    <property type="molecule type" value="Genomic_DNA"/>
</dbReference>
<organism evidence="2 3">
    <name type="scientific">Lichenifustis flavocetrariae</name>
    <dbReference type="NCBI Taxonomy" id="2949735"/>
    <lineage>
        <taxon>Bacteria</taxon>
        <taxon>Pseudomonadati</taxon>
        <taxon>Pseudomonadota</taxon>
        <taxon>Alphaproteobacteria</taxon>
        <taxon>Hyphomicrobiales</taxon>
        <taxon>Lichenihabitantaceae</taxon>
        <taxon>Lichenifustis</taxon>
    </lineage>
</organism>
<dbReference type="Proteomes" id="UP001165667">
    <property type="component" value="Unassembled WGS sequence"/>
</dbReference>
<comment type="caution">
    <text evidence="2">The sequence shown here is derived from an EMBL/GenBank/DDBJ whole genome shotgun (WGS) entry which is preliminary data.</text>
</comment>
<feature type="region of interest" description="Disordered" evidence="1">
    <location>
        <begin position="1"/>
        <end position="29"/>
    </location>
</feature>
<protein>
    <recommendedName>
        <fullName evidence="4">DUF2384 domain-containing protein</fullName>
    </recommendedName>
</protein>
<sequence length="80" mass="8946">MTEIQAVDQMRASPQNEPTRASDSSPDVARPIVHAMLDKQYRETLDKPLGIIGNISPRAAVKTAEGRDKVADWLKFLENR</sequence>
<feature type="compositionally biased region" description="Polar residues" evidence="1">
    <location>
        <begin position="12"/>
        <end position="25"/>
    </location>
</feature>
<evidence type="ECO:0000313" key="2">
    <source>
        <dbReference type="EMBL" id="MCW6511928.1"/>
    </source>
</evidence>
<dbReference type="RefSeq" id="WP_282588306.1">
    <property type="nucleotide sequence ID" value="NZ_JAMOIM010000036.1"/>
</dbReference>